<accession>J3L3A9</accession>
<name>J3L3A9_ORYBR</name>
<evidence type="ECO:0000256" key="1">
    <source>
        <dbReference type="SAM" id="Phobius"/>
    </source>
</evidence>
<dbReference type="Gramene" id="OB01G37150.1">
    <property type="protein sequence ID" value="OB01G37150.1"/>
    <property type="gene ID" value="OB01G37150"/>
</dbReference>
<dbReference type="Proteomes" id="UP000006038">
    <property type="component" value="Chromosome 1"/>
</dbReference>
<keyword evidence="1" id="KW-0812">Transmembrane</keyword>
<dbReference type="AlphaFoldDB" id="J3L3A9"/>
<evidence type="ECO:0000313" key="2">
    <source>
        <dbReference type="EnsemblPlants" id="OB01G37150.1"/>
    </source>
</evidence>
<sequence>APRAGAAELSQSPCLIVLCFSSLSASCFVQERLEQIYRHAAMRMIKKDIILKSCFCYSVFLVHTFSQCAAMLDLLLSLVNL</sequence>
<keyword evidence="1" id="KW-0472">Membrane</keyword>
<keyword evidence="3" id="KW-1185">Reference proteome</keyword>
<protein>
    <submittedName>
        <fullName evidence="2">Uncharacterized protein</fullName>
    </submittedName>
</protein>
<reference evidence="2" key="2">
    <citation type="submission" date="2013-04" db="UniProtKB">
        <authorList>
            <consortium name="EnsemblPlants"/>
        </authorList>
    </citation>
    <scope>IDENTIFICATION</scope>
</reference>
<organism evidence="2">
    <name type="scientific">Oryza brachyantha</name>
    <name type="common">malo sina</name>
    <dbReference type="NCBI Taxonomy" id="4533"/>
    <lineage>
        <taxon>Eukaryota</taxon>
        <taxon>Viridiplantae</taxon>
        <taxon>Streptophyta</taxon>
        <taxon>Embryophyta</taxon>
        <taxon>Tracheophyta</taxon>
        <taxon>Spermatophyta</taxon>
        <taxon>Magnoliopsida</taxon>
        <taxon>Liliopsida</taxon>
        <taxon>Poales</taxon>
        <taxon>Poaceae</taxon>
        <taxon>BOP clade</taxon>
        <taxon>Oryzoideae</taxon>
        <taxon>Oryzeae</taxon>
        <taxon>Oryzinae</taxon>
        <taxon>Oryza</taxon>
    </lineage>
</organism>
<evidence type="ECO:0000313" key="3">
    <source>
        <dbReference type="Proteomes" id="UP000006038"/>
    </source>
</evidence>
<reference evidence="2" key="1">
    <citation type="journal article" date="2013" name="Nat. Commun.">
        <title>Whole-genome sequencing of Oryza brachyantha reveals mechanisms underlying Oryza genome evolution.</title>
        <authorList>
            <person name="Chen J."/>
            <person name="Huang Q."/>
            <person name="Gao D."/>
            <person name="Wang J."/>
            <person name="Lang Y."/>
            <person name="Liu T."/>
            <person name="Li B."/>
            <person name="Bai Z."/>
            <person name="Luis Goicoechea J."/>
            <person name="Liang C."/>
            <person name="Chen C."/>
            <person name="Zhang W."/>
            <person name="Sun S."/>
            <person name="Liao Y."/>
            <person name="Zhang X."/>
            <person name="Yang L."/>
            <person name="Song C."/>
            <person name="Wang M."/>
            <person name="Shi J."/>
            <person name="Liu G."/>
            <person name="Liu J."/>
            <person name="Zhou H."/>
            <person name="Zhou W."/>
            <person name="Yu Q."/>
            <person name="An N."/>
            <person name="Chen Y."/>
            <person name="Cai Q."/>
            <person name="Wang B."/>
            <person name="Liu B."/>
            <person name="Min J."/>
            <person name="Huang Y."/>
            <person name="Wu H."/>
            <person name="Li Z."/>
            <person name="Zhang Y."/>
            <person name="Yin Y."/>
            <person name="Song W."/>
            <person name="Jiang J."/>
            <person name="Jackson S.A."/>
            <person name="Wing R.A."/>
            <person name="Wang J."/>
            <person name="Chen M."/>
        </authorList>
    </citation>
    <scope>NUCLEOTIDE SEQUENCE [LARGE SCALE GENOMIC DNA]</scope>
    <source>
        <strain evidence="2">cv. IRGC 101232</strain>
    </source>
</reference>
<proteinExistence type="predicted"/>
<keyword evidence="1" id="KW-1133">Transmembrane helix</keyword>
<dbReference type="HOGENOM" id="CLU_2580874_0_0_1"/>
<feature type="transmembrane region" description="Helical" evidence="1">
    <location>
        <begin position="54"/>
        <end position="79"/>
    </location>
</feature>
<feature type="transmembrane region" description="Helical" evidence="1">
    <location>
        <begin position="15"/>
        <end position="33"/>
    </location>
</feature>
<dbReference type="EnsemblPlants" id="OB01G37150.1">
    <property type="protein sequence ID" value="OB01G37150.1"/>
    <property type="gene ID" value="OB01G37150"/>
</dbReference>